<dbReference type="EC" id="2.1.1.-" evidence="4"/>
<keyword evidence="1 4" id="KW-0489">Methyltransferase</keyword>
<evidence type="ECO:0000313" key="6">
    <source>
        <dbReference type="Proteomes" id="UP000593578"/>
    </source>
</evidence>
<dbReference type="Proteomes" id="UP000593578">
    <property type="component" value="Unassembled WGS sequence"/>
</dbReference>
<keyword evidence="4" id="KW-0812">Transmembrane</keyword>
<comment type="subcellular location">
    <subcellularLocation>
        <location evidence="4">Membrane</location>
        <topology evidence="4">Single-pass type II membrane protein</topology>
    </subcellularLocation>
</comment>
<organism evidence="5 6">
    <name type="scientific">Gossypium raimondii</name>
    <name type="common">Peruvian cotton</name>
    <name type="synonym">Gossypium klotzschianum subsp. raimondii</name>
    <dbReference type="NCBI Taxonomy" id="29730"/>
    <lineage>
        <taxon>Eukaryota</taxon>
        <taxon>Viridiplantae</taxon>
        <taxon>Streptophyta</taxon>
        <taxon>Embryophyta</taxon>
        <taxon>Tracheophyta</taxon>
        <taxon>Spermatophyta</taxon>
        <taxon>Magnoliopsida</taxon>
        <taxon>eudicotyledons</taxon>
        <taxon>Gunneridae</taxon>
        <taxon>Pentapetalae</taxon>
        <taxon>rosids</taxon>
        <taxon>malvids</taxon>
        <taxon>Malvales</taxon>
        <taxon>Malvaceae</taxon>
        <taxon>Malvoideae</taxon>
        <taxon>Gossypium</taxon>
    </lineage>
</organism>
<sequence>CEPFSTYPRTYDLIHVASIDSLTKLPGSRNRSCSLVDLMAEIDRMLRPEGTAVIQDSPEVIKKVARIAHVLRWVTTINNKEPESHGRGKILVATKTFRHL</sequence>
<name>A0A7J8P451_GOSRA</name>
<dbReference type="Pfam" id="PF03141">
    <property type="entry name" value="Methyltransf_29"/>
    <property type="match status" value="1"/>
</dbReference>
<dbReference type="GO" id="GO:0008757">
    <property type="term" value="F:S-adenosylmethionine-dependent methyltransferase activity"/>
    <property type="evidence" value="ECO:0007669"/>
    <property type="project" value="TreeGrafter"/>
</dbReference>
<feature type="non-terminal residue" evidence="5">
    <location>
        <position position="1"/>
    </location>
</feature>
<dbReference type="GO" id="GO:0005768">
    <property type="term" value="C:endosome"/>
    <property type="evidence" value="ECO:0007669"/>
    <property type="project" value="TreeGrafter"/>
</dbReference>
<evidence type="ECO:0000256" key="1">
    <source>
        <dbReference type="ARBA" id="ARBA00022603"/>
    </source>
</evidence>
<dbReference type="EMBL" id="JABEZZ010000004">
    <property type="protein sequence ID" value="MBA0584029.1"/>
    <property type="molecule type" value="Genomic_DNA"/>
</dbReference>
<evidence type="ECO:0000256" key="3">
    <source>
        <dbReference type="ARBA" id="ARBA00023180"/>
    </source>
</evidence>
<accession>A0A7J8P451</accession>
<proteinExistence type="inferred from homology"/>
<dbReference type="InterPro" id="IPR004159">
    <property type="entry name" value="Put_SAM_MeTrfase"/>
</dbReference>
<dbReference type="PANTHER" id="PTHR10108">
    <property type="entry name" value="SAM-DEPENDENT METHYLTRANSFERASE"/>
    <property type="match status" value="1"/>
</dbReference>
<dbReference type="GO" id="GO:0005802">
    <property type="term" value="C:trans-Golgi network"/>
    <property type="evidence" value="ECO:0007669"/>
    <property type="project" value="TreeGrafter"/>
</dbReference>
<dbReference type="PANTHER" id="PTHR10108:SF763">
    <property type="entry name" value="PECTIN METHYLTRANSFERASE QUA3-RELATED"/>
    <property type="match status" value="1"/>
</dbReference>
<keyword evidence="4" id="KW-0735">Signal-anchor</keyword>
<dbReference type="GO" id="GO:0016020">
    <property type="term" value="C:membrane"/>
    <property type="evidence" value="ECO:0007669"/>
    <property type="project" value="UniProtKB-SubCell"/>
</dbReference>
<evidence type="ECO:0000256" key="2">
    <source>
        <dbReference type="ARBA" id="ARBA00022679"/>
    </source>
</evidence>
<dbReference type="AlphaFoldDB" id="A0A7J8P451"/>
<keyword evidence="2 4" id="KW-0808">Transferase</keyword>
<reference evidence="5 6" key="1">
    <citation type="journal article" date="2019" name="Genome Biol. Evol.">
        <title>Insights into the evolution of the New World diploid cottons (Gossypium, subgenus Houzingenia) based on genome sequencing.</title>
        <authorList>
            <person name="Grover C.E."/>
            <person name="Arick M.A. 2nd"/>
            <person name="Thrash A."/>
            <person name="Conover J.L."/>
            <person name="Sanders W.S."/>
            <person name="Peterson D.G."/>
            <person name="Frelichowski J.E."/>
            <person name="Scheffler J.A."/>
            <person name="Scheffler B.E."/>
            <person name="Wendel J.F."/>
        </authorList>
    </citation>
    <scope>NUCLEOTIDE SEQUENCE [LARGE SCALE GENOMIC DNA]</scope>
    <source>
        <strain evidence="5">8</strain>
        <tissue evidence="5">Leaf</tissue>
    </source>
</reference>
<comment type="caution">
    <text evidence="5">The sequence shown here is derived from an EMBL/GenBank/DDBJ whole genome shotgun (WGS) entry which is preliminary data.</text>
</comment>
<comment type="similarity">
    <text evidence="4">Belongs to the methyltransferase superfamily.</text>
</comment>
<keyword evidence="3 4" id="KW-0325">Glycoprotein</keyword>
<protein>
    <recommendedName>
        <fullName evidence="4">Methyltransferase</fullName>
        <ecNumber evidence="4">2.1.1.-</ecNumber>
    </recommendedName>
</protein>
<evidence type="ECO:0000256" key="4">
    <source>
        <dbReference type="RuleBase" id="RU366043"/>
    </source>
</evidence>
<gene>
    <name evidence="5" type="ORF">Gorai_014863</name>
</gene>
<dbReference type="GO" id="GO:0032259">
    <property type="term" value="P:methylation"/>
    <property type="evidence" value="ECO:0007669"/>
    <property type="project" value="UniProtKB-KW"/>
</dbReference>
<evidence type="ECO:0000313" key="5">
    <source>
        <dbReference type="EMBL" id="MBA0584029.1"/>
    </source>
</evidence>